<feature type="region of interest" description="Disordered" evidence="3">
    <location>
        <begin position="484"/>
        <end position="580"/>
    </location>
</feature>
<name>A0A444UWV8_ACIRT</name>
<dbReference type="PANTHER" id="PTHR15502">
    <property type="entry name" value="CALCINEURIN-BINDING PROTEIN CABIN 1-RELATED"/>
    <property type="match status" value="1"/>
</dbReference>
<evidence type="ECO:0000256" key="3">
    <source>
        <dbReference type="SAM" id="MobiDB-lite"/>
    </source>
</evidence>
<gene>
    <name evidence="5" type="ORF">EOD39_19899</name>
</gene>
<comment type="caution">
    <text evidence="5">The sequence shown here is derived from an EMBL/GenBank/DDBJ whole genome shotgun (WGS) entry which is preliminary data.</text>
</comment>
<dbReference type="InterPro" id="IPR015134">
    <property type="entry name" value="MEF2-bd"/>
</dbReference>
<evidence type="ECO:0000313" key="5">
    <source>
        <dbReference type="EMBL" id="RXM92660.1"/>
    </source>
</evidence>
<evidence type="ECO:0000313" key="6">
    <source>
        <dbReference type="Proteomes" id="UP000289886"/>
    </source>
</evidence>
<keyword evidence="6" id="KW-1185">Reference proteome</keyword>
<dbReference type="Pfam" id="PF09047">
    <property type="entry name" value="MEF2_binding"/>
    <property type="match status" value="1"/>
</dbReference>
<feature type="compositionally biased region" description="Low complexity" evidence="3">
    <location>
        <begin position="505"/>
        <end position="530"/>
    </location>
</feature>
<dbReference type="Proteomes" id="UP000289886">
    <property type="component" value="Unassembled WGS sequence"/>
</dbReference>
<organism evidence="5 6">
    <name type="scientific">Acipenser ruthenus</name>
    <name type="common">Sterlet sturgeon</name>
    <dbReference type="NCBI Taxonomy" id="7906"/>
    <lineage>
        <taxon>Eukaryota</taxon>
        <taxon>Metazoa</taxon>
        <taxon>Chordata</taxon>
        <taxon>Craniata</taxon>
        <taxon>Vertebrata</taxon>
        <taxon>Euteleostomi</taxon>
        <taxon>Actinopterygii</taxon>
        <taxon>Chondrostei</taxon>
        <taxon>Acipenseriformes</taxon>
        <taxon>Acipenseridae</taxon>
        <taxon>Acipenser</taxon>
    </lineage>
</organism>
<feature type="region of interest" description="Disordered" evidence="3">
    <location>
        <begin position="610"/>
        <end position="635"/>
    </location>
</feature>
<dbReference type="GO" id="GO:0005634">
    <property type="term" value="C:nucleus"/>
    <property type="evidence" value="ECO:0007669"/>
    <property type="project" value="UniProtKB-SubCell"/>
</dbReference>
<proteinExistence type="predicted"/>
<keyword evidence="2" id="KW-0539">Nucleus</keyword>
<dbReference type="GO" id="GO:0031491">
    <property type="term" value="F:nucleosome binding"/>
    <property type="evidence" value="ECO:0007669"/>
    <property type="project" value="TreeGrafter"/>
</dbReference>
<feature type="compositionally biased region" description="Low complexity" evidence="3">
    <location>
        <begin position="610"/>
        <end position="621"/>
    </location>
</feature>
<feature type="compositionally biased region" description="Basic and acidic residues" evidence="3">
    <location>
        <begin position="119"/>
        <end position="134"/>
    </location>
</feature>
<feature type="compositionally biased region" description="Polar residues" evidence="3">
    <location>
        <begin position="319"/>
        <end position="346"/>
    </location>
</feature>
<feature type="domain" description="Calcineurin-binding protein cabin-1 MEF2-binding" evidence="4">
    <location>
        <begin position="571"/>
        <end position="605"/>
    </location>
</feature>
<comment type="subcellular location">
    <subcellularLocation>
        <location evidence="1">Nucleus</location>
    </subcellularLocation>
</comment>
<feature type="compositionally biased region" description="Polar residues" evidence="3">
    <location>
        <begin position="363"/>
        <end position="376"/>
    </location>
</feature>
<dbReference type="EMBL" id="SCEB01005893">
    <property type="protein sequence ID" value="RXM92660.1"/>
    <property type="molecule type" value="Genomic_DNA"/>
</dbReference>
<feature type="region of interest" description="Disordered" evidence="3">
    <location>
        <begin position="106"/>
        <end position="165"/>
    </location>
</feature>
<evidence type="ECO:0000256" key="1">
    <source>
        <dbReference type="ARBA" id="ARBA00004123"/>
    </source>
</evidence>
<protein>
    <submittedName>
        <fullName evidence="5">Calcineurin-binding protein cabin-1</fullName>
    </submittedName>
</protein>
<feature type="compositionally biased region" description="Polar residues" evidence="3">
    <location>
        <begin position="106"/>
        <end position="118"/>
    </location>
</feature>
<feature type="compositionally biased region" description="Acidic residues" evidence="3">
    <location>
        <begin position="622"/>
        <end position="635"/>
    </location>
</feature>
<dbReference type="GO" id="GO:0006325">
    <property type="term" value="P:chromatin organization"/>
    <property type="evidence" value="ECO:0007669"/>
    <property type="project" value="InterPro"/>
</dbReference>
<feature type="compositionally biased region" description="Basic and acidic residues" evidence="3">
    <location>
        <begin position="150"/>
        <end position="159"/>
    </location>
</feature>
<dbReference type="InterPro" id="IPR033053">
    <property type="entry name" value="Hir3/CABIN1"/>
</dbReference>
<dbReference type="CDD" id="cd13839">
    <property type="entry name" value="MEF2_binding"/>
    <property type="match status" value="1"/>
</dbReference>
<feature type="region of interest" description="Disordered" evidence="3">
    <location>
        <begin position="441"/>
        <end position="460"/>
    </location>
</feature>
<feature type="region of interest" description="Disordered" evidence="3">
    <location>
        <begin position="318"/>
        <end position="381"/>
    </location>
</feature>
<sequence>MGIWRIPVDEIDRPGSFASHMNRSIVLLLEVLSQLKDHNTLLKVSLMLQRTPDQGKKYLRDVDRQLLARRAFFLNVKVLEDTLNKLTGVSEQPISTLSQSLMGEMTTDVSNKPSPAKQQTDKLEKPEKAEKADATGEPARPGSEEPMEMEAGRWPESSKADSACKSLDADFSKAEEKLPEGSKTPELSLEDLSISSKQQAAAKGLSHVSAGGMESGIVRRPSRKRKLLEDTDSGKTLLLDAYRVWQQGQKIMTYDLGRIETIMSETYMLIKQVDEDAALDQAVKFCQIQMATSTQKQSTGDTPTTPKHKEHRDLFFPVTPTTASSCPLQSAAGTPDHTPSSDSTARLSGDLQAKQHRQQQQQHPTSSYCSQASGQAELQDGTRIRGAQADTASTMAYLTQGDESLEGLGYRQQESHLCQQMKMATVNPGQEAPGWLMENPFGELEASGNPPHSSSHDESLEGLGYRQQESHLCQQMKMATVNPGQEAPGWLMENPFGELEASGNPPHSSSHAADPSSSSPDQLSPGSQQSKQQPESSRVRSRIPPNMPKLVIPSAVTKFPPEITVTPPTPTLLSPKGSISEETKQKLKSAILSSQSAANVKKETLCQPALEVQETSSQESSLESDTDEEDDYMDI</sequence>
<accession>A0A444UWV8</accession>
<evidence type="ECO:0000256" key="2">
    <source>
        <dbReference type="ARBA" id="ARBA00023242"/>
    </source>
</evidence>
<dbReference type="PANTHER" id="PTHR15502:SF7">
    <property type="entry name" value="CALCINEURIN-BINDING PROTEIN CABIN-1"/>
    <property type="match status" value="1"/>
</dbReference>
<reference evidence="5 6" key="1">
    <citation type="submission" date="2019-01" db="EMBL/GenBank/DDBJ databases">
        <title>Draft Genome and Complete Hox-Cluster Characterization of the Sterlet Sturgeon (Acipenser ruthenus).</title>
        <authorList>
            <person name="Wei Q."/>
        </authorList>
    </citation>
    <scope>NUCLEOTIDE SEQUENCE [LARGE SCALE GENOMIC DNA]</scope>
    <source>
        <strain evidence="5">WHYD16114868_AA</strain>
        <tissue evidence="5">Blood</tissue>
    </source>
</reference>
<dbReference type="AlphaFoldDB" id="A0A444UWV8"/>
<evidence type="ECO:0000259" key="4">
    <source>
        <dbReference type="Pfam" id="PF09047"/>
    </source>
</evidence>